<dbReference type="PROSITE" id="PS51725">
    <property type="entry name" value="ABM"/>
    <property type="match status" value="1"/>
</dbReference>
<accession>I4F249</accession>
<dbReference type="GO" id="GO:0004497">
    <property type="term" value="F:monooxygenase activity"/>
    <property type="evidence" value="ECO:0007669"/>
    <property type="project" value="UniProtKB-KW"/>
</dbReference>
<dbReference type="eggNOG" id="COG3224">
    <property type="taxonomic scope" value="Bacteria"/>
</dbReference>
<gene>
    <name evidence="3" type="ordered locus">MODMU_4317</name>
</gene>
<evidence type="ECO:0000259" key="2">
    <source>
        <dbReference type="PROSITE" id="PS51725"/>
    </source>
</evidence>
<dbReference type="EMBL" id="FO203431">
    <property type="protein sequence ID" value="CCH89712.1"/>
    <property type="molecule type" value="Genomic_DNA"/>
</dbReference>
<dbReference type="Gene3D" id="3.30.70.100">
    <property type="match status" value="1"/>
</dbReference>
<evidence type="ECO:0000313" key="4">
    <source>
        <dbReference type="Proteomes" id="UP000006461"/>
    </source>
</evidence>
<reference evidence="3 4" key="1">
    <citation type="journal article" date="2012" name="J. Bacteriol.">
        <title>Genome Sequence of Radiation-Resistant Modestobacter marinus Strain BC501, a Representative Actinobacterium That Thrives on Calcareous Stone Surfaces.</title>
        <authorList>
            <person name="Normand P."/>
            <person name="Gury J."/>
            <person name="Pujic P."/>
            <person name="Chouaia B."/>
            <person name="Crotti E."/>
            <person name="Brusetti L."/>
            <person name="Daffonchio D."/>
            <person name="Vacherie B."/>
            <person name="Barbe V."/>
            <person name="Medigue C."/>
            <person name="Calteau A."/>
            <person name="Ghodhbane-Gtari F."/>
            <person name="Essoussi I."/>
            <person name="Nouioui I."/>
            <person name="Abbassi-Ghozzi I."/>
            <person name="Gtari M."/>
        </authorList>
    </citation>
    <scope>NUCLEOTIDE SEQUENCE [LARGE SCALE GENOMIC DNA]</scope>
    <source>
        <strain evidence="4">BC 501</strain>
    </source>
</reference>
<name>I4F249_MODI5</name>
<dbReference type="InterPro" id="IPR007138">
    <property type="entry name" value="ABM_dom"/>
</dbReference>
<feature type="domain" description="ABM" evidence="2">
    <location>
        <begin position="17"/>
        <end position="106"/>
    </location>
</feature>
<dbReference type="STRING" id="477641.MODMU_4317"/>
<keyword evidence="3" id="KW-0560">Oxidoreductase</keyword>
<feature type="transmembrane region" description="Helical" evidence="1">
    <location>
        <begin position="152"/>
        <end position="171"/>
    </location>
</feature>
<dbReference type="InterPro" id="IPR038762">
    <property type="entry name" value="ABM_predict"/>
</dbReference>
<keyword evidence="1" id="KW-1133">Transmembrane helix</keyword>
<proteinExistence type="predicted"/>
<dbReference type="OrthoDB" id="1494254at2"/>
<dbReference type="AlphaFoldDB" id="I4F249"/>
<dbReference type="PANTHER" id="PTHR40057">
    <property type="entry name" value="SLR1162 PROTEIN"/>
    <property type="match status" value="1"/>
</dbReference>
<dbReference type="Pfam" id="PF03992">
    <property type="entry name" value="ABM"/>
    <property type="match status" value="1"/>
</dbReference>
<sequence>MSTRLRNLTPAPAPEPVTVTVARVVPPEQRAAYERWAAEVQELVATFPGNLGTSLLRPGPGSNEYHFVYRFSDDEALSRWERSPEREQALERVHPFTERERFARAVGLETFFAVPAEPGPAWRSWLLTVAVVLAMTTTFQLVAVPFIGSWPWGLRLLLSAVYVVTALRLLMPRVSRLFGSWLQGSRRR</sequence>
<keyword evidence="4" id="KW-1185">Reference proteome</keyword>
<dbReference type="Proteomes" id="UP000006461">
    <property type="component" value="Chromosome"/>
</dbReference>
<keyword evidence="3" id="KW-0503">Monooxygenase</keyword>
<dbReference type="SUPFAM" id="SSF54909">
    <property type="entry name" value="Dimeric alpha+beta barrel"/>
    <property type="match status" value="1"/>
</dbReference>
<keyword evidence="1" id="KW-0812">Transmembrane</keyword>
<dbReference type="OMA" id="VWLWMPI"/>
<dbReference type="PANTHER" id="PTHR40057:SF1">
    <property type="entry name" value="SLR1162 PROTEIN"/>
    <property type="match status" value="1"/>
</dbReference>
<evidence type="ECO:0000313" key="3">
    <source>
        <dbReference type="EMBL" id="CCH89712.1"/>
    </source>
</evidence>
<protein>
    <submittedName>
        <fullName evidence="3">Monooxygenase</fullName>
    </submittedName>
</protein>
<dbReference type="HOGENOM" id="CLU_075307_0_0_11"/>
<feature type="transmembrane region" description="Helical" evidence="1">
    <location>
        <begin position="125"/>
        <end position="146"/>
    </location>
</feature>
<dbReference type="KEGG" id="mmar:MODMU_4317"/>
<dbReference type="InterPro" id="IPR011008">
    <property type="entry name" value="Dimeric_a/b-barrel"/>
</dbReference>
<evidence type="ECO:0000256" key="1">
    <source>
        <dbReference type="SAM" id="Phobius"/>
    </source>
</evidence>
<keyword evidence="1" id="KW-0472">Membrane</keyword>
<organism evidence="3 4">
    <name type="scientific">Modestobacter italicus (strain DSM 44449 / CECT 9708 / BC 501)</name>
    <dbReference type="NCBI Taxonomy" id="2732864"/>
    <lineage>
        <taxon>Bacteria</taxon>
        <taxon>Bacillati</taxon>
        <taxon>Actinomycetota</taxon>
        <taxon>Actinomycetes</taxon>
        <taxon>Geodermatophilales</taxon>
        <taxon>Geodermatophilaceae</taxon>
        <taxon>Modestobacter</taxon>
    </lineage>
</organism>